<dbReference type="PANTHER" id="PTHR43415:SF3">
    <property type="entry name" value="GNAT-FAMILY ACETYLTRANSFERASE"/>
    <property type="match status" value="1"/>
</dbReference>
<dbReference type="EMBL" id="LJIX01000006">
    <property type="protein sequence ID" value="KQL18291.1"/>
    <property type="molecule type" value="Genomic_DNA"/>
</dbReference>
<feature type="domain" description="N-acetyltransferase" evidence="1">
    <location>
        <begin position="156"/>
        <end position="291"/>
    </location>
</feature>
<dbReference type="Gene3D" id="3.40.630.30">
    <property type="match status" value="1"/>
</dbReference>
<reference evidence="2 3" key="1">
    <citation type="submission" date="2015-09" db="EMBL/GenBank/DDBJ databases">
        <title>Genome sequencing project for genomic taxonomy and phylogenomics of Bacillus-like bacteria.</title>
        <authorList>
            <person name="Liu B."/>
            <person name="Wang J."/>
            <person name="Zhu Y."/>
            <person name="Liu G."/>
            <person name="Chen Q."/>
            <person name="Chen Z."/>
            <person name="Lan J."/>
            <person name="Che J."/>
            <person name="Ge C."/>
            <person name="Shi H."/>
            <person name="Pan Z."/>
            <person name="Liu X."/>
        </authorList>
    </citation>
    <scope>NUCLEOTIDE SEQUENCE [LARGE SCALE GENOMIC DNA]</scope>
    <source>
        <strain evidence="2 3">FJAT-18043</strain>
    </source>
</reference>
<evidence type="ECO:0000313" key="3">
    <source>
        <dbReference type="Proteomes" id="UP000050996"/>
    </source>
</evidence>
<keyword evidence="2" id="KW-0808">Transferase</keyword>
<accession>A0A0Q3VFI6</accession>
<dbReference type="Proteomes" id="UP000050996">
    <property type="component" value="Unassembled WGS sequence"/>
</dbReference>
<dbReference type="CDD" id="cd04301">
    <property type="entry name" value="NAT_SF"/>
    <property type="match status" value="1"/>
</dbReference>
<evidence type="ECO:0000259" key="1">
    <source>
        <dbReference type="PROSITE" id="PS51186"/>
    </source>
</evidence>
<protein>
    <submittedName>
        <fullName evidence="2">GCN5 family acetyltransferase</fullName>
    </submittedName>
</protein>
<dbReference type="AlphaFoldDB" id="A0A0Q3VFI6"/>
<name>A0A0Q3VFI6_9BACI</name>
<comment type="caution">
    <text evidence="2">The sequence shown here is derived from an EMBL/GenBank/DDBJ whole genome shotgun (WGS) entry which is preliminary data.</text>
</comment>
<proteinExistence type="predicted"/>
<dbReference type="InterPro" id="IPR000182">
    <property type="entry name" value="GNAT_dom"/>
</dbReference>
<dbReference type="SUPFAM" id="SSF55729">
    <property type="entry name" value="Acyl-CoA N-acyltransferases (Nat)"/>
    <property type="match status" value="1"/>
</dbReference>
<keyword evidence="3" id="KW-1185">Reference proteome</keyword>
<dbReference type="GO" id="GO:0016747">
    <property type="term" value="F:acyltransferase activity, transferring groups other than amino-acyl groups"/>
    <property type="evidence" value="ECO:0007669"/>
    <property type="project" value="InterPro"/>
</dbReference>
<evidence type="ECO:0000313" key="2">
    <source>
        <dbReference type="EMBL" id="KQL18291.1"/>
    </source>
</evidence>
<dbReference type="PANTHER" id="PTHR43415">
    <property type="entry name" value="SPERMIDINE N(1)-ACETYLTRANSFERASE"/>
    <property type="match status" value="1"/>
</dbReference>
<dbReference type="InterPro" id="IPR016181">
    <property type="entry name" value="Acyl_CoA_acyltransferase"/>
</dbReference>
<dbReference type="Pfam" id="PF00583">
    <property type="entry name" value="Acetyltransf_1"/>
    <property type="match status" value="1"/>
</dbReference>
<sequence length="291" mass="33527">MAEIELMKYNEVDIVADFISEINKIEESNIGYCGKDSLEIAHALREDISDIPYNNSFLTVYEEGELIGVLGFDADLENNSAEIWGPFVKKNKWDVVNTLWNKMIGLLPDEINSISMFPNKQNKQVLQLAKDLSFNRHSDQTILKFNRNRITELDAVSILELKEEYFTEMKQLHDKYFPNTYYSGQQIINRLNEERKVFIIVDNSQLCGYIYVEAEPAYGEASIEFFAVKESERGKGIGSKLLTIALKWLFTIESIKSITLCVNSSNQNAISLYKKVGFQHIHELCFFTRNV</sequence>
<dbReference type="PATRIC" id="fig|1637975.4.peg.1025"/>
<dbReference type="PROSITE" id="PS51186">
    <property type="entry name" value="GNAT"/>
    <property type="match status" value="1"/>
</dbReference>
<gene>
    <name evidence="2" type="ORF">AN957_06620</name>
</gene>
<organism evidence="2 3">
    <name type="scientific">Cytobacillus solani</name>
    <dbReference type="NCBI Taxonomy" id="1637975"/>
    <lineage>
        <taxon>Bacteria</taxon>
        <taxon>Bacillati</taxon>
        <taxon>Bacillota</taxon>
        <taxon>Bacilli</taxon>
        <taxon>Bacillales</taxon>
        <taxon>Bacillaceae</taxon>
        <taxon>Cytobacillus</taxon>
    </lineage>
</organism>
<dbReference type="STRING" id="1637975.AN957_06620"/>
<dbReference type="RefSeq" id="WP_053474760.1">
    <property type="nucleotide sequence ID" value="NZ_CP085712.1"/>
</dbReference>